<gene>
    <name evidence="2" type="ORF">RM445_20755</name>
</gene>
<feature type="compositionally biased region" description="Basic residues" evidence="1">
    <location>
        <begin position="173"/>
        <end position="183"/>
    </location>
</feature>
<comment type="caution">
    <text evidence="2">The sequence shown here is derived from an EMBL/GenBank/DDBJ whole genome shotgun (WGS) entry which is preliminary data.</text>
</comment>
<dbReference type="Proteomes" id="UP001183202">
    <property type="component" value="Unassembled WGS sequence"/>
</dbReference>
<sequence>MSDSRIEGRPAADGHDPAYEIARELVGVLPFGARHDTVARCTRLTERVEGEQAVDALVEAIESVTAPVDLPDHHPEPVAPALVRRMLHVLLATRDLGWPGPDAPLSVRRVAAADLFFDATQTVLGDDDWKGPNGVEFALLKVVAARICRIAPLPSPASEGGPVHESAGERLGQLHRVRRPRGL</sequence>
<evidence type="ECO:0000313" key="3">
    <source>
        <dbReference type="Proteomes" id="UP001183202"/>
    </source>
</evidence>
<reference evidence="3" key="1">
    <citation type="submission" date="2023-07" db="EMBL/GenBank/DDBJ databases">
        <title>30 novel species of actinomycetes from the DSMZ collection.</title>
        <authorList>
            <person name="Nouioui I."/>
        </authorList>
    </citation>
    <scope>NUCLEOTIDE SEQUENCE [LARGE SCALE GENOMIC DNA]</scope>
    <source>
        <strain evidence="3">DSM 45834</strain>
    </source>
</reference>
<keyword evidence="3" id="KW-1185">Reference proteome</keyword>
<proteinExistence type="predicted"/>
<feature type="region of interest" description="Disordered" evidence="1">
    <location>
        <begin position="155"/>
        <end position="183"/>
    </location>
</feature>
<dbReference type="EMBL" id="JAVREJ010000015">
    <property type="protein sequence ID" value="MDT0351962.1"/>
    <property type="molecule type" value="Genomic_DNA"/>
</dbReference>
<accession>A0ABU2NDC6</accession>
<protein>
    <submittedName>
        <fullName evidence="2">Uncharacterized protein</fullName>
    </submittedName>
</protein>
<evidence type="ECO:0000313" key="2">
    <source>
        <dbReference type="EMBL" id="MDT0351962.1"/>
    </source>
</evidence>
<organism evidence="2 3">
    <name type="scientific">Pseudonocardia charpentierae</name>
    <dbReference type="NCBI Taxonomy" id="3075545"/>
    <lineage>
        <taxon>Bacteria</taxon>
        <taxon>Bacillati</taxon>
        <taxon>Actinomycetota</taxon>
        <taxon>Actinomycetes</taxon>
        <taxon>Pseudonocardiales</taxon>
        <taxon>Pseudonocardiaceae</taxon>
        <taxon>Pseudonocardia</taxon>
    </lineage>
</organism>
<dbReference type="RefSeq" id="WP_311558462.1">
    <property type="nucleotide sequence ID" value="NZ_JAVREJ010000015.1"/>
</dbReference>
<evidence type="ECO:0000256" key="1">
    <source>
        <dbReference type="SAM" id="MobiDB-lite"/>
    </source>
</evidence>
<name>A0ABU2NDC6_9PSEU</name>